<dbReference type="OrthoDB" id="6275927at2759"/>
<name>A0A6A1WQ45_9ROSI</name>
<dbReference type="AlphaFoldDB" id="A0A6A1WQ45"/>
<comment type="similarity">
    <text evidence="2">Belongs to the TFIIA subunit 1 family.</text>
</comment>
<evidence type="ECO:0000256" key="4">
    <source>
        <dbReference type="ARBA" id="ARBA00023242"/>
    </source>
</evidence>
<accession>A0A6A1WQ45</accession>
<evidence type="ECO:0000256" key="3">
    <source>
        <dbReference type="ARBA" id="ARBA00023163"/>
    </source>
</evidence>
<evidence type="ECO:0000313" key="7">
    <source>
        <dbReference type="Proteomes" id="UP000516437"/>
    </source>
</evidence>
<comment type="caution">
    <text evidence="6">The sequence shown here is derived from an EMBL/GenBank/DDBJ whole genome shotgun (WGS) entry which is preliminary data.</text>
</comment>
<dbReference type="GO" id="GO:0003743">
    <property type="term" value="F:translation initiation factor activity"/>
    <property type="evidence" value="ECO:0007669"/>
    <property type="project" value="UniProtKB-KW"/>
</dbReference>
<keyword evidence="6" id="KW-0648">Protein biosynthesis</keyword>
<keyword evidence="4" id="KW-0539">Nucleus</keyword>
<dbReference type="FunFam" id="2.30.18.10:FF:000005">
    <property type="entry name" value="transcription initiation factor IIA large subunit"/>
    <property type="match status" value="1"/>
</dbReference>
<keyword evidence="3" id="KW-0804">Transcription</keyword>
<evidence type="ECO:0000256" key="2">
    <source>
        <dbReference type="ARBA" id="ARBA00010059"/>
    </source>
</evidence>
<evidence type="ECO:0000313" key="6">
    <source>
        <dbReference type="EMBL" id="KAB1225878.1"/>
    </source>
</evidence>
<keyword evidence="6" id="KW-0396">Initiation factor</keyword>
<dbReference type="InterPro" id="IPR004855">
    <property type="entry name" value="TFIIA_asu/bsu"/>
</dbReference>
<dbReference type="Proteomes" id="UP000516437">
    <property type="component" value="Chromosome 1"/>
</dbReference>
<dbReference type="EMBL" id="RXIC02000019">
    <property type="protein sequence ID" value="KAB1225878.1"/>
    <property type="molecule type" value="Genomic_DNA"/>
</dbReference>
<dbReference type="Pfam" id="PF03153">
    <property type="entry name" value="TFIIA"/>
    <property type="match status" value="2"/>
</dbReference>
<reference evidence="6 7" key="1">
    <citation type="journal article" date="2019" name="Plant Biotechnol. J.">
        <title>The red bayberry genome and genetic basis of sex determination.</title>
        <authorList>
            <person name="Jia H.M."/>
            <person name="Jia H.J."/>
            <person name="Cai Q.L."/>
            <person name="Wang Y."/>
            <person name="Zhao H.B."/>
            <person name="Yang W.F."/>
            <person name="Wang G.Y."/>
            <person name="Li Y.H."/>
            <person name="Zhan D.L."/>
            <person name="Shen Y.T."/>
            <person name="Niu Q.F."/>
            <person name="Chang L."/>
            <person name="Qiu J."/>
            <person name="Zhao L."/>
            <person name="Xie H.B."/>
            <person name="Fu W.Y."/>
            <person name="Jin J."/>
            <person name="Li X.W."/>
            <person name="Jiao Y."/>
            <person name="Zhou C.C."/>
            <person name="Tu T."/>
            <person name="Chai C.Y."/>
            <person name="Gao J.L."/>
            <person name="Fan L.J."/>
            <person name="van de Weg E."/>
            <person name="Wang J.Y."/>
            <person name="Gao Z.S."/>
        </authorList>
    </citation>
    <scope>NUCLEOTIDE SEQUENCE [LARGE SCALE GENOMIC DNA]</scope>
    <source>
        <tissue evidence="6">Leaves</tissue>
    </source>
</reference>
<dbReference type="CDD" id="cd07976">
    <property type="entry name" value="TFIIA_alpha_beta_like"/>
    <property type="match status" value="1"/>
</dbReference>
<dbReference type="InterPro" id="IPR009088">
    <property type="entry name" value="TFIIA_b-brl"/>
</dbReference>
<dbReference type="Gene3D" id="1.10.287.100">
    <property type="match status" value="1"/>
</dbReference>
<dbReference type="SUPFAM" id="SSF47396">
    <property type="entry name" value="Transcription factor IIA (TFIIA), alpha-helical domain"/>
    <property type="match status" value="1"/>
</dbReference>
<dbReference type="Gene3D" id="2.30.18.10">
    <property type="entry name" value="Transcription factor IIA (TFIIA), beta-barrel domain"/>
    <property type="match status" value="1"/>
</dbReference>
<gene>
    <name evidence="6" type="ORF">CJ030_MR1G004090</name>
</gene>
<dbReference type="PANTHER" id="PTHR12694:SF8">
    <property type="entry name" value="TRANSCRIPTION INITIATION FACTOR IIA SUBUNIT 1"/>
    <property type="match status" value="1"/>
</dbReference>
<feature type="compositionally biased region" description="Acidic residues" evidence="5">
    <location>
        <begin position="369"/>
        <end position="388"/>
    </location>
</feature>
<organism evidence="6 7">
    <name type="scientific">Morella rubra</name>
    <name type="common">Chinese bayberry</name>
    <dbReference type="NCBI Taxonomy" id="262757"/>
    <lineage>
        <taxon>Eukaryota</taxon>
        <taxon>Viridiplantae</taxon>
        <taxon>Streptophyta</taxon>
        <taxon>Embryophyta</taxon>
        <taxon>Tracheophyta</taxon>
        <taxon>Spermatophyta</taxon>
        <taxon>Magnoliopsida</taxon>
        <taxon>eudicotyledons</taxon>
        <taxon>Gunneridae</taxon>
        <taxon>Pentapetalae</taxon>
        <taxon>rosids</taxon>
        <taxon>fabids</taxon>
        <taxon>Fagales</taxon>
        <taxon>Myricaceae</taxon>
        <taxon>Morella</taxon>
    </lineage>
</organism>
<feature type="region of interest" description="Disordered" evidence="5">
    <location>
        <begin position="352"/>
        <end position="388"/>
    </location>
</feature>
<feature type="compositionally biased region" description="Pro residues" evidence="5">
    <location>
        <begin position="152"/>
        <end position="162"/>
    </location>
</feature>
<comment type="subcellular location">
    <subcellularLocation>
        <location evidence="1">Nucleus</location>
    </subcellularLocation>
</comment>
<protein>
    <submittedName>
        <fullName evidence="6">Transcription initiation factor IIA subunit 1</fullName>
    </submittedName>
</protein>
<evidence type="ECO:0000256" key="5">
    <source>
        <dbReference type="SAM" id="MobiDB-lite"/>
    </source>
</evidence>
<feature type="region of interest" description="Disordered" evidence="5">
    <location>
        <begin position="111"/>
        <end position="162"/>
    </location>
</feature>
<evidence type="ECO:0000256" key="1">
    <source>
        <dbReference type="ARBA" id="ARBA00004123"/>
    </source>
</evidence>
<keyword evidence="7" id="KW-1185">Reference proteome</keyword>
<dbReference type="SUPFAM" id="SSF50784">
    <property type="entry name" value="Transcription factor IIA (TFIIA), beta-barrel domain"/>
    <property type="match status" value="1"/>
</dbReference>
<dbReference type="PANTHER" id="PTHR12694">
    <property type="entry name" value="TRANSCRIPTION INITIATION FACTOR IIA SUBUNIT 1"/>
    <property type="match status" value="1"/>
</dbReference>
<sequence>MTASTTSTVYIHVIEDVINKVRDEFVNNSGPGEDVLKELQGTWEAKMIQAGVIIGPIERSGAPKPTPGGPITPVHDLNVPYEGTEEYETPTAEMLFPPTPLQTPIQTPLPGTADSSMYNIPTGPSDYPTPGSDTGGGGSNNNEPKAGRPSPFMQPPSPWMNPRPPLDVNVAYVEGREEGDRGASHQPLTQDFFTLSGKRKREDLASQYHAGGFIPQQDGAGDATSDVFEIEVSGGSTSLGGNGVVTTVNKEISAYVASSCSKIPQLDGPIPEPYDDVLSTPNFYMDDTLVGFIIGTDPDAVSREGGEILLLPIKYSSNITSPFIKQWERRRAKIYNYQGVYNEDYNIANTPAPQEIPVGTPAVGVQNDVGEDDDDEPPLNENDDDDLDDVDEVEEQNTQHLVLAQFDKVTRTKSRWKCTLKDGIMHINNKDILFNKATGEFDF</sequence>
<dbReference type="SMART" id="SM01371">
    <property type="entry name" value="TFIIA"/>
    <property type="match status" value="1"/>
</dbReference>
<dbReference type="FunFam" id="1.10.287.100:FF:000001">
    <property type="entry name" value="Transcription initiation factor IIA subunit"/>
    <property type="match status" value="1"/>
</dbReference>
<dbReference type="GO" id="GO:0006367">
    <property type="term" value="P:transcription initiation at RNA polymerase II promoter"/>
    <property type="evidence" value="ECO:0007669"/>
    <property type="project" value="InterPro"/>
</dbReference>
<proteinExistence type="inferred from homology"/>
<dbReference type="GO" id="GO:0005672">
    <property type="term" value="C:transcription factor TFIIA complex"/>
    <property type="evidence" value="ECO:0007669"/>
    <property type="project" value="InterPro"/>
</dbReference>